<dbReference type="EMBL" id="CENE01000016">
    <property type="protein sequence ID" value="CEQ41670.1"/>
    <property type="molecule type" value="Genomic_DNA"/>
</dbReference>
<keyword evidence="7" id="KW-1133">Transmembrane helix</keyword>
<dbReference type="Pfam" id="PF00153">
    <property type="entry name" value="Mito_carr"/>
    <property type="match status" value="2"/>
</dbReference>
<name>A0A0D6EQ28_SPOSA</name>
<dbReference type="SUPFAM" id="SSF103506">
    <property type="entry name" value="Mitochondrial carrier"/>
    <property type="match status" value="1"/>
</dbReference>
<dbReference type="GO" id="GO:1990542">
    <property type="term" value="P:mitochondrial transmembrane transport"/>
    <property type="evidence" value="ECO:0007669"/>
    <property type="project" value="InterPro"/>
</dbReference>
<evidence type="ECO:0000256" key="7">
    <source>
        <dbReference type="ARBA" id="ARBA00022989"/>
    </source>
</evidence>
<evidence type="ECO:0000256" key="3">
    <source>
        <dbReference type="ARBA" id="ARBA00022448"/>
    </source>
</evidence>
<evidence type="ECO:0000256" key="5">
    <source>
        <dbReference type="ARBA" id="ARBA00022737"/>
    </source>
</evidence>
<gene>
    <name evidence="12" type="primary">SPOSA6832_03415</name>
</gene>
<dbReference type="InterPro" id="IPR018108">
    <property type="entry name" value="MCP_transmembrane"/>
</dbReference>
<dbReference type="Gene3D" id="1.50.40.10">
    <property type="entry name" value="Mitochondrial carrier domain"/>
    <property type="match status" value="1"/>
</dbReference>
<reference evidence="13" key="1">
    <citation type="submission" date="2015-02" db="EMBL/GenBank/DDBJ databases">
        <authorList>
            <person name="Gon?alves P."/>
        </authorList>
    </citation>
    <scope>NUCLEOTIDE SEQUENCE [LARGE SCALE GENOMIC DNA]</scope>
</reference>
<feature type="non-terminal residue" evidence="12">
    <location>
        <position position="1"/>
    </location>
</feature>
<dbReference type="OrthoDB" id="1747031at2759"/>
<keyword evidence="8" id="KW-0496">Mitochondrion</keyword>
<evidence type="ECO:0000256" key="10">
    <source>
        <dbReference type="PROSITE-ProRule" id="PRU00282"/>
    </source>
</evidence>
<organism evidence="12 13">
    <name type="scientific">Sporidiobolus salmonicolor</name>
    <name type="common">Yeast-like fungus</name>
    <name type="synonym">Sporobolomyces salmonicolor</name>
    <dbReference type="NCBI Taxonomy" id="5005"/>
    <lineage>
        <taxon>Eukaryota</taxon>
        <taxon>Fungi</taxon>
        <taxon>Dikarya</taxon>
        <taxon>Basidiomycota</taxon>
        <taxon>Pucciniomycotina</taxon>
        <taxon>Microbotryomycetes</taxon>
        <taxon>Sporidiobolales</taxon>
        <taxon>Sporidiobolaceae</taxon>
        <taxon>Sporobolomyces</taxon>
    </lineage>
</organism>
<evidence type="ECO:0000256" key="4">
    <source>
        <dbReference type="ARBA" id="ARBA00022692"/>
    </source>
</evidence>
<feature type="repeat" description="Solcar" evidence="10">
    <location>
        <begin position="152"/>
        <end position="245"/>
    </location>
</feature>
<keyword evidence="13" id="KW-1185">Reference proteome</keyword>
<proteinExistence type="inferred from homology"/>
<keyword evidence="4 10" id="KW-0812">Transmembrane</keyword>
<evidence type="ECO:0000313" key="13">
    <source>
        <dbReference type="Proteomes" id="UP000243876"/>
    </source>
</evidence>
<dbReference type="PANTHER" id="PTHR45760:SF2">
    <property type="entry name" value="FI19922P1-RELATED"/>
    <property type="match status" value="1"/>
</dbReference>
<dbReference type="PANTHER" id="PTHR45760">
    <property type="entry name" value="FI19922P1-RELATED"/>
    <property type="match status" value="1"/>
</dbReference>
<keyword evidence="3 11" id="KW-0813">Transport</keyword>
<evidence type="ECO:0000256" key="11">
    <source>
        <dbReference type="RuleBase" id="RU000488"/>
    </source>
</evidence>
<evidence type="ECO:0000256" key="2">
    <source>
        <dbReference type="ARBA" id="ARBA00006375"/>
    </source>
</evidence>
<feature type="repeat" description="Solcar" evidence="10">
    <location>
        <begin position="45"/>
        <end position="126"/>
    </location>
</feature>
<dbReference type="InterPro" id="IPR045315">
    <property type="entry name" value="Mtm1-like"/>
</dbReference>
<dbReference type="PROSITE" id="PS50920">
    <property type="entry name" value="SOLCAR"/>
    <property type="match status" value="2"/>
</dbReference>
<evidence type="ECO:0000256" key="9">
    <source>
        <dbReference type="ARBA" id="ARBA00023136"/>
    </source>
</evidence>
<evidence type="ECO:0000256" key="8">
    <source>
        <dbReference type="ARBA" id="ARBA00023128"/>
    </source>
</evidence>
<dbReference type="AlphaFoldDB" id="A0A0D6EQ28"/>
<comment type="subcellular location">
    <subcellularLocation>
        <location evidence="1">Mitochondrion inner membrane</location>
        <topology evidence="1">Multi-pass membrane protein</topology>
    </subcellularLocation>
</comment>
<comment type="similarity">
    <text evidence="2 11">Belongs to the mitochondrial carrier (TC 2.A.29) family.</text>
</comment>
<keyword evidence="6" id="KW-0999">Mitochondrion inner membrane</keyword>
<dbReference type="InterPro" id="IPR023395">
    <property type="entry name" value="MCP_dom_sf"/>
</dbReference>
<accession>A0A0D6EQ28</accession>
<sequence>MSVPGQVVYMVGYDWGRRTAFAHAPEWAVVPPRVGETETRLSPVYLTVVPLFAGALSRTVVAALLSPAELLRTQLQAQTSSSRTSLLSLVQNLRWTTAWKGLGPTLWRDVPFSGIYWAGYEGIKRALTGKGLGEGTGTLGKAGGTDRDDKWKEFGAAFVSGAGSGMIAATLTNPFDVVKTRRQALTAATHSPSSALPSPKTFSILADIARKEGWRGLTQGLTPRLAKVGPACGLMISVYEVVPSLLHRKHG</sequence>
<evidence type="ECO:0000256" key="1">
    <source>
        <dbReference type="ARBA" id="ARBA00004448"/>
    </source>
</evidence>
<keyword evidence="9 10" id="KW-0472">Membrane</keyword>
<dbReference type="Proteomes" id="UP000243876">
    <property type="component" value="Unassembled WGS sequence"/>
</dbReference>
<evidence type="ECO:0000313" key="12">
    <source>
        <dbReference type="EMBL" id="CEQ41670.1"/>
    </source>
</evidence>
<dbReference type="GO" id="GO:0005743">
    <property type="term" value="C:mitochondrial inner membrane"/>
    <property type="evidence" value="ECO:0007669"/>
    <property type="project" value="UniProtKB-SubCell"/>
</dbReference>
<protein>
    <submittedName>
        <fullName evidence="12">SPOSA6832_03415-mRNA-1:cds</fullName>
    </submittedName>
</protein>
<keyword evidence="5" id="KW-0677">Repeat</keyword>
<evidence type="ECO:0000256" key="6">
    <source>
        <dbReference type="ARBA" id="ARBA00022792"/>
    </source>
</evidence>